<dbReference type="STRING" id="471514.AN477_22920"/>
<organism evidence="3 4">
    <name type="scientific">Alicyclobacillus ferrooxydans</name>
    <dbReference type="NCBI Taxonomy" id="471514"/>
    <lineage>
        <taxon>Bacteria</taxon>
        <taxon>Bacillati</taxon>
        <taxon>Bacillota</taxon>
        <taxon>Bacilli</taxon>
        <taxon>Bacillales</taxon>
        <taxon>Alicyclobacillaceae</taxon>
        <taxon>Alicyclobacillus</taxon>
    </lineage>
</organism>
<comment type="caution">
    <text evidence="3">The sequence shown here is derived from an EMBL/GenBank/DDBJ whole genome shotgun (WGS) entry which is preliminary data.</text>
</comment>
<keyword evidence="1" id="KW-1133">Transmembrane helix</keyword>
<dbReference type="EMBL" id="LJCO01000107">
    <property type="protein sequence ID" value="KPV39343.1"/>
    <property type="molecule type" value="Genomic_DNA"/>
</dbReference>
<dbReference type="SMART" id="SM00257">
    <property type="entry name" value="LysM"/>
    <property type="match status" value="1"/>
</dbReference>
<protein>
    <recommendedName>
        <fullName evidence="2">LysM domain-containing protein</fullName>
    </recommendedName>
</protein>
<evidence type="ECO:0000259" key="2">
    <source>
        <dbReference type="PROSITE" id="PS51782"/>
    </source>
</evidence>
<dbReference type="RefSeq" id="WP_054971502.1">
    <property type="nucleotide sequence ID" value="NZ_LJCO01000107.1"/>
</dbReference>
<accession>A0A0P9C3N9</accession>
<evidence type="ECO:0000256" key="1">
    <source>
        <dbReference type="SAM" id="Phobius"/>
    </source>
</evidence>
<dbReference type="Pfam" id="PF01476">
    <property type="entry name" value="LysM"/>
    <property type="match status" value="1"/>
</dbReference>
<dbReference type="OrthoDB" id="9783944at2"/>
<dbReference type="PATRIC" id="fig|471514.4.peg.2117"/>
<proteinExistence type="predicted"/>
<name>A0A0P9C3N9_9BACL</name>
<dbReference type="PROSITE" id="PS51782">
    <property type="entry name" value="LYSM"/>
    <property type="match status" value="1"/>
</dbReference>
<sequence length="125" mass="13846">MRQEAMAVQGNSSWRRELNVTEHRSSHNMGSVRRWKRSLAVIAVALMWGITSFSVIHHNGGVASAETTGVPYVVHRGDTLWNIALKTSGAGVDTRTVVLQIMQMNHMKNAQIYAGEHLVLPNNAK</sequence>
<keyword evidence="1" id="KW-0812">Transmembrane</keyword>
<feature type="transmembrane region" description="Helical" evidence="1">
    <location>
        <begin position="39"/>
        <end position="56"/>
    </location>
</feature>
<keyword evidence="1" id="KW-0472">Membrane</keyword>
<evidence type="ECO:0000313" key="3">
    <source>
        <dbReference type="EMBL" id="KPV39343.1"/>
    </source>
</evidence>
<feature type="domain" description="LysM" evidence="2">
    <location>
        <begin position="70"/>
        <end position="120"/>
    </location>
</feature>
<gene>
    <name evidence="3" type="ORF">AN477_22920</name>
</gene>
<evidence type="ECO:0000313" key="4">
    <source>
        <dbReference type="Proteomes" id="UP000050482"/>
    </source>
</evidence>
<dbReference type="InterPro" id="IPR036779">
    <property type="entry name" value="LysM_dom_sf"/>
</dbReference>
<reference evidence="3 4" key="1">
    <citation type="submission" date="2015-09" db="EMBL/GenBank/DDBJ databases">
        <title>Draft genome sequence of Alicyclobacillus ferrooxydans DSM 22381.</title>
        <authorList>
            <person name="Hemp J."/>
        </authorList>
    </citation>
    <scope>NUCLEOTIDE SEQUENCE [LARGE SCALE GENOMIC DNA]</scope>
    <source>
        <strain evidence="3 4">TC-34</strain>
    </source>
</reference>
<dbReference type="InterPro" id="IPR018392">
    <property type="entry name" value="LysM"/>
</dbReference>
<keyword evidence="4" id="KW-1185">Reference proteome</keyword>
<dbReference type="CDD" id="cd00118">
    <property type="entry name" value="LysM"/>
    <property type="match status" value="1"/>
</dbReference>
<dbReference type="Proteomes" id="UP000050482">
    <property type="component" value="Unassembled WGS sequence"/>
</dbReference>
<dbReference type="AlphaFoldDB" id="A0A0P9C3N9"/>
<dbReference type="SUPFAM" id="SSF54106">
    <property type="entry name" value="LysM domain"/>
    <property type="match status" value="1"/>
</dbReference>
<dbReference type="Gene3D" id="3.10.350.10">
    <property type="entry name" value="LysM domain"/>
    <property type="match status" value="1"/>
</dbReference>